<feature type="domain" description="PUA" evidence="9">
    <location>
        <begin position="288"/>
        <end position="371"/>
    </location>
</feature>
<dbReference type="HOGENOM" id="CLU_025400_2_0_9"/>
<evidence type="ECO:0000256" key="4">
    <source>
        <dbReference type="ARBA" id="ARBA00022679"/>
    </source>
</evidence>
<dbReference type="Pfam" id="PF00696">
    <property type="entry name" value="AA_kinase"/>
    <property type="match status" value="1"/>
</dbReference>
<evidence type="ECO:0000256" key="2">
    <source>
        <dbReference type="ARBA" id="ARBA00022605"/>
    </source>
</evidence>
<gene>
    <name evidence="8" type="primary">proB</name>
    <name evidence="10" type="ordered locus">Hore_01920</name>
</gene>
<reference evidence="10 11" key="1">
    <citation type="journal article" date="2009" name="PLoS ONE">
        <title>Genome analysis of the anaerobic thermohalophilic bacterium Halothermothrix orenii.</title>
        <authorList>
            <person name="Mavromatis K."/>
            <person name="Ivanova N."/>
            <person name="Anderson I."/>
            <person name="Lykidis A."/>
            <person name="Hooper S.D."/>
            <person name="Sun H."/>
            <person name="Kunin V."/>
            <person name="Lapidus A."/>
            <person name="Hugenholtz P."/>
            <person name="Patel B."/>
            <person name="Kyrpides N.C."/>
        </authorList>
    </citation>
    <scope>NUCLEOTIDE SEQUENCE [LARGE SCALE GENOMIC DNA]</scope>
    <source>
        <strain evidence="11">H 168 / OCM 544 / DSM 9562</strain>
    </source>
</reference>
<dbReference type="Pfam" id="PF01472">
    <property type="entry name" value="PUA"/>
    <property type="match status" value="1"/>
</dbReference>
<dbReference type="InterPro" id="IPR019797">
    <property type="entry name" value="Glutamate_5-kinase_CS"/>
</dbReference>
<keyword evidence="7 8" id="KW-0067">ATP-binding</keyword>
<dbReference type="OrthoDB" id="9804434at2"/>
<dbReference type="PRINTS" id="PR00474">
    <property type="entry name" value="GLU5KINASE"/>
</dbReference>
<dbReference type="eggNOG" id="COG0263">
    <property type="taxonomic scope" value="Bacteria"/>
</dbReference>
<keyword evidence="1 8" id="KW-0963">Cytoplasm</keyword>
<dbReference type="GO" id="GO:0055129">
    <property type="term" value="P:L-proline biosynthetic process"/>
    <property type="evidence" value="ECO:0007669"/>
    <property type="project" value="UniProtKB-UniRule"/>
</dbReference>
<protein>
    <recommendedName>
        <fullName evidence="8">Glutamate 5-kinase</fullName>
        <ecNumber evidence="8">2.7.2.11</ecNumber>
    </recommendedName>
    <alternativeName>
        <fullName evidence="8">Gamma-glutamyl kinase</fullName>
        <shortName evidence="8">GK</shortName>
    </alternativeName>
</protein>
<dbReference type="UniPathway" id="UPA00098">
    <property type="reaction ID" value="UER00359"/>
</dbReference>
<accession>B8D0Y5</accession>
<comment type="catalytic activity">
    <reaction evidence="8">
        <text>L-glutamate + ATP = L-glutamyl 5-phosphate + ADP</text>
        <dbReference type="Rhea" id="RHEA:14877"/>
        <dbReference type="ChEBI" id="CHEBI:29985"/>
        <dbReference type="ChEBI" id="CHEBI:30616"/>
        <dbReference type="ChEBI" id="CHEBI:58274"/>
        <dbReference type="ChEBI" id="CHEBI:456216"/>
        <dbReference type="EC" id="2.7.2.11"/>
    </reaction>
</comment>
<dbReference type="FunFam" id="3.40.1160.10:FF:000018">
    <property type="entry name" value="Glutamate 5-kinase"/>
    <property type="match status" value="1"/>
</dbReference>
<name>B8D0Y5_HALOH</name>
<dbReference type="GO" id="GO:0005524">
    <property type="term" value="F:ATP binding"/>
    <property type="evidence" value="ECO:0007669"/>
    <property type="project" value="UniProtKB-KW"/>
</dbReference>
<dbReference type="Proteomes" id="UP000000719">
    <property type="component" value="Chromosome"/>
</dbReference>
<evidence type="ECO:0000313" key="11">
    <source>
        <dbReference type="Proteomes" id="UP000000719"/>
    </source>
</evidence>
<dbReference type="FunFam" id="2.30.130.10:FF:000007">
    <property type="entry name" value="Glutamate 5-kinase"/>
    <property type="match status" value="1"/>
</dbReference>
<comment type="pathway">
    <text evidence="8">Amino-acid biosynthesis; L-proline biosynthesis; L-glutamate 5-semialdehyde from L-glutamate: step 1/2.</text>
</comment>
<dbReference type="GO" id="GO:0003723">
    <property type="term" value="F:RNA binding"/>
    <property type="evidence" value="ECO:0007669"/>
    <property type="project" value="InterPro"/>
</dbReference>
<dbReference type="PANTHER" id="PTHR43654">
    <property type="entry name" value="GLUTAMATE 5-KINASE"/>
    <property type="match status" value="1"/>
</dbReference>
<dbReference type="InterPro" id="IPR001048">
    <property type="entry name" value="Asp/Glu/Uridylate_kinase"/>
</dbReference>
<evidence type="ECO:0000256" key="1">
    <source>
        <dbReference type="ARBA" id="ARBA00022490"/>
    </source>
</evidence>
<dbReference type="PROSITE" id="PS00902">
    <property type="entry name" value="GLUTAMATE_5_KINASE"/>
    <property type="match status" value="1"/>
</dbReference>
<dbReference type="KEGG" id="hor:Hore_01920"/>
<dbReference type="GO" id="GO:0005829">
    <property type="term" value="C:cytosol"/>
    <property type="evidence" value="ECO:0007669"/>
    <property type="project" value="TreeGrafter"/>
</dbReference>
<organism evidence="10 11">
    <name type="scientific">Halothermothrix orenii (strain H 168 / OCM 544 / DSM 9562)</name>
    <dbReference type="NCBI Taxonomy" id="373903"/>
    <lineage>
        <taxon>Bacteria</taxon>
        <taxon>Bacillati</taxon>
        <taxon>Bacillota</taxon>
        <taxon>Clostridia</taxon>
        <taxon>Halanaerobiales</taxon>
        <taxon>Halothermotrichaceae</taxon>
        <taxon>Halothermothrix</taxon>
    </lineage>
</organism>
<feature type="binding site" evidence="8">
    <location>
        <begin position="216"/>
        <end position="222"/>
    </location>
    <ligand>
        <name>ATP</name>
        <dbReference type="ChEBI" id="CHEBI:30616"/>
    </ligand>
</feature>
<feature type="binding site" evidence="8">
    <location>
        <position position="15"/>
    </location>
    <ligand>
        <name>ATP</name>
        <dbReference type="ChEBI" id="CHEBI:30616"/>
    </ligand>
</feature>
<dbReference type="AlphaFoldDB" id="B8D0Y5"/>
<keyword evidence="4 8" id="KW-0808">Transferase</keyword>
<keyword evidence="5 8" id="KW-0547">Nucleotide-binding</keyword>
<dbReference type="RefSeq" id="WP_012635152.1">
    <property type="nucleotide sequence ID" value="NC_011899.1"/>
</dbReference>
<dbReference type="InterPro" id="IPR041739">
    <property type="entry name" value="G5K_ProB"/>
</dbReference>
<dbReference type="Gene3D" id="3.40.1160.10">
    <property type="entry name" value="Acetylglutamate kinase-like"/>
    <property type="match status" value="2"/>
</dbReference>
<keyword evidence="3 8" id="KW-0641">Proline biosynthesis</keyword>
<dbReference type="SUPFAM" id="SSF53633">
    <property type="entry name" value="Carbamate kinase-like"/>
    <property type="match status" value="1"/>
</dbReference>
<dbReference type="CDD" id="cd04242">
    <property type="entry name" value="AAK_G5K_ProB"/>
    <property type="match status" value="1"/>
</dbReference>
<dbReference type="SUPFAM" id="SSF88697">
    <property type="entry name" value="PUA domain-like"/>
    <property type="match status" value="1"/>
</dbReference>
<feature type="binding site" evidence="8">
    <location>
        <begin position="174"/>
        <end position="175"/>
    </location>
    <ligand>
        <name>ATP</name>
        <dbReference type="ChEBI" id="CHEBI:30616"/>
    </ligand>
</feature>
<dbReference type="EC" id="2.7.2.11" evidence="8"/>
<dbReference type="CDD" id="cd21157">
    <property type="entry name" value="PUA_G5K"/>
    <property type="match status" value="1"/>
</dbReference>
<keyword evidence="6 8" id="KW-0418">Kinase</keyword>
<proteinExistence type="inferred from homology"/>
<dbReference type="InterPro" id="IPR005715">
    <property type="entry name" value="Glu_5kinase/COase_Synthase"/>
</dbReference>
<dbReference type="PROSITE" id="PS50890">
    <property type="entry name" value="PUA"/>
    <property type="match status" value="1"/>
</dbReference>
<comment type="function">
    <text evidence="8">Catalyzes the transfer of a phosphate group to glutamate to form L-glutamate 5-phosphate.</text>
</comment>
<evidence type="ECO:0000256" key="8">
    <source>
        <dbReference type="HAMAP-Rule" id="MF_00456"/>
    </source>
</evidence>
<comment type="similarity">
    <text evidence="8">Belongs to the glutamate 5-kinase family.</text>
</comment>
<dbReference type="PANTHER" id="PTHR43654:SF1">
    <property type="entry name" value="ISOPENTENYL PHOSPHATE KINASE"/>
    <property type="match status" value="1"/>
</dbReference>
<feature type="binding site" evidence="8">
    <location>
        <position position="142"/>
    </location>
    <ligand>
        <name>substrate</name>
    </ligand>
</feature>
<keyword evidence="11" id="KW-1185">Reference proteome</keyword>
<evidence type="ECO:0000256" key="6">
    <source>
        <dbReference type="ARBA" id="ARBA00022777"/>
    </source>
</evidence>
<dbReference type="STRING" id="373903.Hore_01920"/>
<feature type="binding site" evidence="8">
    <location>
        <position position="154"/>
    </location>
    <ligand>
        <name>substrate</name>
    </ligand>
</feature>
<dbReference type="NCBIfam" id="TIGR01027">
    <property type="entry name" value="proB"/>
    <property type="match status" value="1"/>
</dbReference>
<feature type="binding site" evidence="8">
    <location>
        <position position="55"/>
    </location>
    <ligand>
        <name>substrate</name>
    </ligand>
</feature>
<evidence type="ECO:0000313" key="10">
    <source>
        <dbReference type="EMBL" id="ACL68954.1"/>
    </source>
</evidence>
<evidence type="ECO:0000256" key="3">
    <source>
        <dbReference type="ARBA" id="ARBA00022650"/>
    </source>
</evidence>
<dbReference type="InterPro" id="IPR011529">
    <property type="entry name" value="Glu_5kinase"/>
</dbReference>
<dbReference type="HAMAP" id="MF_00456">
    <property type="entry name" value="ProB"/>
    <property type="match status" value="1"/>
</dbReference>
<dbReference type="InterPro" id="IPR015947">
    <property type="entry name" value="PUA-like_sf"/>
</dbReference>
<dbReference type="EMBL" id="CP001098">
    <property type="protein sequence ID" value="ACL68954.1"/>
    <property type="molecule type" value="Genomic_DNA"/>
</dbReference>
<comment type="subcellular location">
    <subcellularLocation>
        <location evidence="8">Cytoplasm</location>
    </subcellularLocation>
</comment>
<evidence type="ECO:0000256" key="7">
    <source>
        <dbReference type="ARBA" id="ARBA00022840"/>
    </source>
</evidence>
<evidence type="ECO:0000256" key="5">
    <source>
        <dbReference type="ARBA" id="ARBA00022741"/>
    </source>
</evidence>
<dbReference type="InterPro" id="IPR036974">
    <property type="entry name" value="PUA_sf"/>
</dbReference>
<dbReference type="GO" id="GO:0004349">
    <property type="term" value="F:glutamate 5-kinase activity"/>
    <property type="evidence" value="ECO:0007669"/>
    <property type="project" value="UniProtKB-UniRule"/>
</dbReference>
<dbReference type="PIRSF" id="PIRSF000729">
    <property type="entry name" value="GK"/>
    <property type="match status" value="1"/>
</dbReference>
<dbReference type="InterPro" id="IPR001057">
    <property type="entry name" value="Glu/AcGlu_kinase"/>
</dbReference>
<keyword evidence="2 8" id="KW-0028">Amino-acid biosynthesis</keyword>
<evidence type="ECO:0000259" key="9">
    <source>
        <dbReference type="SMART" id="SM00359"/>
    </source>
</evidence>
<dbReference type="Gene3D" id="2.30.130.10">
    <property type="entry name" value="PUA domain"/>
    <property type="match status" value="1"/>
</dbReference>
<dbReference type="InterPro" id="IPR002478">
    <property type="entry name" value="PUA"/>
</dbReference>
<dbReference type="SMART" id="SM00359">
    <property type="entry name" value="PUA"/>
    <property type="match status" value="1"/>
</dbReference>
<sequence length="387" mass="41784">MGRGRKKKYNRVVVKVGSSTLTHPGGKLNITRIDHLVRQLVDLKNQGREVLLVTSGAIAAGMGDMNLDVRPGSIPEQQALAALGQGVLIGLYNKFFREYGEKGAQILLTASDLEDRGRYLNAFNTLLTLLKHGVIPVINENDTVATQEIKFGDNDTLSARVAGLVEADLLIVLSDVEGLYNGVPGEGSDLEVIRVVEDITPDVEGLAGGRGSSVGTGGMITKIKAARIAVNSGVTMVIGPGYEKNVLLSLVDMLEKGNNYNKGTTFLPKQDYLTKRKQWLRFNLPVSGSIKVDKGAETALVYRGKSLLPGGITGVEGDFSEGEPVRVINHSGKEIGRGLVNYSSEEIRVIQGHHTTDISSLLGYMKQEEVIHRDNLVIERGKIDNGD</sequence>
<dbReference type="InterPro" id="IPR036393">
    <property type="entry name" value="AceGlu_kinase-like_sf"/>
</dbReference>